<accession>A0AAV3PVW1</accession>
<name>A0AAV3PVW1_LITER</name>
<dbReference type="Pfam" id="PF03732">
    <property type="entry name" value="Retrotrans_gag"/>
    <property type="match status" value="1"/>
</dbReference>
<evidence type="ECO:0000256" key="1">
    <source>
        <dbReference type="SAM" id="MobiDB-lite"/>
    </source>
</evidence>
<feature type="domain" description="Retrotransposon gag" evidence="2">
    <location>
        <begin position="82"/>
        <end position="170"/>
    </location>
</feature>
<evidence type="ECO:0000259" key="2">
    <source>
        <dbReference type="Pfam" id="PF03732"/>
    </source>
</evidence>
<comment type="caution">
    <text evidence="3">The sequence shown here is derived from an EMBL/GenBank/DDBJ whole genome shotgun (WGS) entry which is preliminary data.</text>
</comment>
<feature type="compositionally biased region" description="Basic and acidic residues" evidence="1">
    <location>
        <begin position="1"/>
        <end position="22"/>
    </location>
</feature>
<feature type="region of interest" description="Disordered" evidence="1">
    <location>
        <begin position="1"/>
        <end position="38"/>
    </location>
</feature>
<dbReference type="Proteomes" id="UP001454036">
    <property type="component" value="Unassembled WGS sequence"/>
</dbReference>
<reference evidence="3 4" key="1">
    <citation type="submission" date="2024-01" db="EMBL/GenBank/DDBJ databases">
        <title>The complete chloroplast genome sequence of Lithospermum erythrorhizon: insights into the phylogenetic relationship among Boraginaceae species and the maternal lineages of purple gromwells.</title>
        <authorList>
            <person name="Okada T."/>
            <person name="Watanabe K."/>
        </authorList>
    </citation>
    <scope>NUCLEOTIDE SEQUENCE [LARGE SCALE GENOMIC DNA]</scope>
</reference>
<evidence type="ECO:0000313" key="3">
    <source>
        <dbReference type="EMBL" id="GAA0154368.1"/>
    </source>
</evidence>
<sequence>MSYERSPPKEYLQHRDKRHRPDFNCVPSTKRDARGSSSNAELLKQVDEFRLLLRDITPGGGIVKHNTLLPFSNRDDEVYERAFPSSLSGQALKWFHKLPPNSIDCWQDIVDLFMDKYGACIVADEDEKTLMELQRRPRETLRSFATKFEEVATNIPIANKKVTMISFFHGFRYGPLKEKLVLEPPNTRNELSKLLIQYIMLEEVKLLSDEYSPKAEKPKGRDDCRRNHPVKFERDSRSVEVVTPKNKP</sequence>
<organism evidence="3 4">
    <name type="scientific">Lithospermum erythrorhizon</name>
    <name type="common">Purple gromwell</name>
    <name type="synonym">Lithospermum officinale var. erythrorhizon</name>
    <dbReference type="NCBI Taxonomy" id="34254"/>
    <lineage>
        <taxon>Eukaryota</taxon>
        <taxon>Viridiplantae</taxon>
        <taxon>Streptophyta</taxon>
        <taxon>Embryophyta</taxon>
        <taxon>Tracheophyta</taxon>
        <taxon>Spermatophyta</taxon>
        <taxon>Magnoliopsida</taxon>
        <taxon>eudicotyledons</taxon>
        <taxon>Gunneridae</taxon>
        <taxon>Pentapetalae</taxon>
        <taxon>asterids</taxon>
        <taxon>lamiids</taxon>
        <taxon>Boraginales</taxon>
        <taxon>Boraginaceae</taxon>
        <taxon>Boraginoideae</taxon>
        <taxon>Lithospermeae</taxon>
        <taxon>Lithospermum</taxon>
    </lineage>
</organism>
<dbReference type="InterPro" id="IPR005162">
    <property type="entry name" value="Retrotrans_gag_dom"/>
</dbReference>
<protein>
    <recommendedName>
        <fullName evidence="2">Retrotransposon gag domain-containing protein</fullName>
    </recommendedName>
</protein>
<gene>
    <name evidence="3" type="ORF">LIER_12366</name>
</gene>
<proteinExistence type="predicted"/>
<evidence type="ECO:0000313" key="4">
    <source>
        <dbReference type="Proteomes" id="UP001454036"/>
    </source>
</evidence>
<dbReference type="PANTHER" id="PTHR33223">
    <property type="entry name" value="CCHC-TYPE DOMAIN-CONTAINING PROTEIN"/>
    <property type="match status" value="1"/>
</dbReference>
<dbReference type="AlphaFoldDB" id="A0AAV3PVW1"/>
<dbReference type="EMBL" id="BAABME010002379">
    <property type="protein sequence ID" value="GAA0154368.1"/>
    <property type="molecule type" value="Genomic_DNA"/>
</dbReference>
<dbReference type="PANTHER" id="PTHR33223:SF6">
    <property type="entry name" value="CCHC-TYPE DOMAIN-CONTAINING PROTEIN"/>
    <property type="match status" value="1"/>
</dbReference>
<keyword evidence="4" id="KW-1185">Reference proteome</keyword>